<dbReference type="Proteomes" id="UP000256257">
    <property type="component" value="Unassembled WGS sequence"/>
</dbReference>
<feature type="compositionally biased region" description="Basic residues" evidence="1">
    <location>
        <begin position="96"/>
        <end position="106"/>
    </location>
</feature>
<keyword evidence="3" id="KW-1185">Reference proteome</keyword>
<protein>
    <submittedName>
        <fullName evidence="2">Uncharacterized protein</fullName>
    </submittedName>
</protein>
<accession>A0A3D9ALQ7</accession>
<gene>
    <name evidence="2" type="ORF">DRF67_20895</name>
</gene>
<evidence type="ECO:0000313" key="3">
    <source>
        <dbReference type="Proteomes" id="UP000256257"/>
    </source>
</evidence>
<proteinExistence type="predicted"/>
<sequence length="106" mass="11756">MYTSTDSIDLITTVPKNTEVFLSSGSNKKKYKRIKWGNYSGWTYNPAFTTYSNYVSSKGSSSGTSAYHYSSGRSTSSSGSVSVKGHYRKNGSYVRPHTRSAPSRRK</sequence>
<feature type="region of interest" description="Disordered" evidence="1">
    <location>
        <begin position="57"/>
        <end position="106"/>
    </location>
</feature>
<dbReference type="EMBL" id="QNVV01000032">
    <property type="protein sequence ID" value="REC41997.1"/>
    <property type="molecule type" value="Genomic_DNA"/>
</dbReference>
<evidence type="ECO:0000256" key="1">
    <source>
        <dbReference type="SAM" id="MobiDB-lite"/>
    </source>
</evidence>
<name>A0A3D9ALQ7_9FLAO</name>
<evidence type="ECO:0000313" key="2">
    <source>
        <dbReference type="EMBL" id="REC41997.1"/>
    </source>
</evidence>
<reference evidence="2 3" key="1">
    <citation type="submission" date="2018-06" db="EMBL/GenBank/DDBJ databases">
        <title>Novel Chryseobacterium species.</title>
        <authorList>
            <person name="Newman J."/>
            <person name="Hugo C."/>
            <person name="Oosthuizen L."/>
            <person name="Charimba G."/>
        </authorList>
    </citation>
    <scope>NUCLEOTIDE SEQUENCE [LARGE SCALE GENOMIC DNA]</scope>
    <source>
        <strain evidence="2 3">7_F195</strain>
    </source>
</reference>
<dbReference type="AlphaFoldDB" id="A0A3D9ALQ7"/>
<feature type="compositionally biased region" description="Low complexity" evidence="1">
    <location>
        <begin position="57"/>
        <end position="83"/>
    </location>
</feature>
<comment type="caution">
    <text evidence="2">The sequence shown here is derived from an EMBL/GenBank/DDBJ whole genome shotgun (WGS) entry which is preliminary data.</text>
</comment>
<organism evidence="2 3">
    <name type="scientific">Chryseobacterium pennipullorum</name>
    <dbReference type="NCBI Taxonomy" id="2258963"/>
    <lineage>
        <taxon>Bacteria</taxon>
        <taxon>Pseudomonadati</taxon>
        <taxon>Bacteroidota</taxon>
        <taxon>Flavobacteriia</taxon>
        <taxon>Flavobacteriales</taxon>
        <taxon>Weeksellaceae</taxon>
        <taxon>Chryseobacterium group</taxon>
        <taxon>Chryseobacterium</taxon>
    </lineage>
</organism>